<dbReference type="EMBL" id="QEWQ01000002">
    <property type="protein sequence ID" value="PWD81520.1"/>
    <property type="molecule type" value="Genomic_DNA"/>
</dbReference>
<dbReference type="AlphaFoldDB" id="A0A2U2AFV8"/>
<gene>
    <name evidence="2" type="ORF">DC083_03490</name>
</gene>
<feature type="signal peptide" evidence="1">
    <location>
        <begin position="1"/>
        <end position="18"/>
    </location>
</feature>
<dbReference type="OrthoDB" id="7066435at2"/>
<protein>
    <submittedName>
        <fullName evidence="2">Uncharacterized protein</fullName>
    </submittedName>
</protein>
<keyword evidence="3" id="KW-1185">Reference proteome</keyword>
<name>A0A2U2AFV8_9GAMM</name>
<sequence>MKKVLFAIALSLPFVSFGYLQESSSLQTNTLTEKEYLKGAKLDGGGYIAEWYCEITLNNPFLKEGESDDRLAVGVGVDFANMIIKLNGKPVLLEEQNWTGQNPYIWLNAKENIYVTFNRQRMKEDEVGMPIIYGEMMLLTPTTQEFYPAVYYCRD</sequence>
<keyword evidence="1" id="KW-0732">Signal</keyword>
<dbReference type="RefSeq" id="WP_109188878.1">
    <property type="nucleotide sequence ID" value="NZ_BMYA01000005.1"/>
</dbReference>
<comment type="caution">
    <text evidence="2">The sequence shown here is derived from an EMBL/GenBank/DDBJ whole genome shotgun (WGS) entry which is preliminary data.</text>
</comment>
<evidence type="ECO:0000313" key="2">
    <source>
        <dbReference type="EMBL" id="PWD81520.1"/>
    </source>
</evidence>
<accession>A0A2U2AFV8</accession>
<reference evidence="3" key="1">
    <citation type="submission" date="2018-05" db="EMBL/GenBank/DDBJ databases">
        <title>Ignatzschineria dubaiensis sp. nov., isolated from necrotic foot tissues of dromedaries (Camelus dromedarius) and associated maggots in Dubai, United Arab Emirates.</title>
        <authorList>
            <person name="Tsang C.C."/>
            <person name="Tang J.Y.M."/>
            <person name="Fong J.Y.H."/>
            <person name="Kinne J."/>
            <person name="Lee H.H."/>
            <person name="Joseph M."/>
            <person name="Jose S."/>
            <person name="Schuster R.K."/>
            <person name="Tang Y."/>
            <person name="Sivakumar S."/>
            <person name="Chen J.H.K."/>
            <person name="Teng J.L.L."/>
            <person name="Lau S.K.P."/>
            <person name="Wernery U."/>
            <person name="Woo P.C.Y."/>
        </authorList>
    </citation>
    <scope>NUCLEOTIDE SEQUENCE [LARGE SCALE GENOMIC DNA]</scope>
    <source>
        <strain evidence="3">KCTC 22644</strain>
    </source>
</reference>
<proteinExistence type="predicted"/>
<feature type="chain" id="PRO_5015508027" evidence="1">
    <location>
        <begin position="19"/>
        <end position="155"/>
    </location>
</feature>
<organism evidence="2 3">
    <name type="scientific">Ignatzschineria ureiclastica</name>
    <dbReference type="NCBI Taxonomy" id="472582"/>
    <lineage>
        <taxon>Bacteria</taxon>
        <taxon>Pseudomonadati</taxon>
        <taxon>Pseudomonadota</taxon>
        <taxon>Gammaproteobacteria</taxon>
        <taxon>Cardiobacteriales</taxon>
        <taxon>Ignatzschineriaceae</taxon>
        <taxon>Ignatzschineria</taxon>
    </lineage>
</organism>
<dbReference type="Proteomes" id="UP000245020">
    <property type="component" value="Unassembled WGS sequence"/>
</dbReference>
<evidence type="ECO:0000256" key="1">
    <source>
        <dbReference type="SAM" id="SignalP"/>
    </source>
</evidence>
<evidence type="ECO:0000313" key="3">
    <source>
        <dbReference type="Proteomes" id="UP000245020"/>
    </source>
</evidence>